<keyword evidence="4" id="KW-1185">Reference proteome</keyword>
<sequence>MKLKVIDLCSGIGGFSYGLEQTGYFETIQFVEIDKFCQKVLKKIFRMYQYTKILKPMNQLTLMLLLLVFHVNHFQLQVND</sequence>
<dbReference type="GeneID" id="55002032"/>
<dbReference type="SUPFAM" id="SSF53335">
    <property type="entry name" value="S-adenosyl-L-methionine-dependent methyltransferases"/>
    <property type="match status" value="1"/>
</dbReference>
<dbReference type="Proteomes" id="UP000505242">
    <property type="component" value="Genome"/>
</dbReference>
<accession>A0A1B1IVZ2</accession>
<evidence type="ECO:0000256" key="2">
    <source>
        <dbReference type="ARBA" id="ARBA00022679"/>
    </source>
</evidence>
<keyword evidence="1 3" id="KW-0489">Methyltransferase</keyword>
<organism evidence="3 4">
    <name type="scientific">uncultured phage_Deep1-GF2-KM23-C739</name>
    <dbReference type="NCBI Taxonomy" id="2740798"/>
    <lineage>
        <taxon>Viruses</taxon>
        <taxon>Duplodnaviria</taxon>
        <taxon>Heunggongvirae</taxon>
        <taxon>Uroviricota</taxon>
        <taxon>Caudoviricetes</taxon>
        <taxon>Autographivirales</taxon>
        <taxon>Chosvirus</taxon>
        <taxon>Chosvirus KM23C739</taxon>
    </lineage>
</organism>
<dbReference type="Pfam" id="PF00145">
    <property type="entry name" value="DNA_methylase"/>
    <property type="match status" value="1"/>
</dbReference>
<name>A0A1B1IVZ2_9CAUD</name>
<reference evidence="3 4" key="1">
    <citation type="submission" date="2015-11" db="EMBL/GenBank/DDBJ databases">
        <title>Genomes of Abundant and Widespread Viruses from the Deep Ocean.</title>
        <authorList>
            <person name="Mizuno C.M."/>
            <person name="Ghai R."/>
            <person name="Saghai A."/>
            <person name="Lopez-Garcia P."/>
            <person name="Rodriguez-Valera F."/>
        </authorList>
    </citation>
    <scope>NUCLEOTIDE SEQUENCE [LARGE SCALE GENOMIC DNA]</scope>
</reference>
<dbReference type="RefSeq" id="YP_009811009.1">
    <property type="nucleotide sequence ID" value="NC_048050.1"/>
</dbReference>
<dbReference type="EMBL" id="KT997847">
    <property type="protein sequence ID" value="ANS05495.1"/>
    <property type="molecule type" value="Genomic_DNA"/>
</dbReference>
<dbReference type="Gene3D" id="3.40.50.150">
    <property type="entry name" value="Vaccinia Virus protein VP39"/>
    <property type="match status" value="1"/>
</dbReference>
<protein>
    <submittedName>
        <fullName evidence="3">DNA (Cytosine-5-)-methyltransferase</fullName>
    </submittedName>
</protein>
<dbReference type="KEGG" id="vg:55002032"/>
<dbReference type="InterPro" id="IPR001525">
    <property type="entry name" value="C5_MeTfrase"/>
</dbReference>
<evidence type="ECO:0000313" key="3">
    <source>
        <dbReference type="EMBL" id="ANS05495.1"/>
    </source>
</evidence>
<dbReference type="GO" id="GO:0032259">
    <property type="term" value="P:methylation"/>
    <property type="evidence" value="ECO:0007669"/>
    <property type="project" value="UniProtKB-KW"/>
</dbReference>
<evidence type="ECO:0000313" key="4">
    <source>
        <dbReference type="Proteomes" id="UP000505242"/>
    </source>
</evidence>
<proteinExistence type="predicted"/>
<dbReference type="InterPro" id="IPR029063">
    <property type="entry name" value="SAM-dependent_MTases_sf"/>
</dbReference>
<dbReference type="GO" id="GO:0008168">
    <property type="term" value="F:methyltransferase activity"/>
    <property type="evidence" value="ECO:0007669"/>
    <property type="project" value="UniProtKB-KW"/>
</dbReference>
<keyword evidence="2 3" id="KW-0808">Transferase</keyword>
<evidence type="ECO:0000256" key="1">
    <source>
        <dbReference type="ARBA" id="ARBA00022603"/>
    </source>
</evidence>